<accession>A0ACA9KAC9</accession>
<reference evidence="1" key="1">
    <citation type="submission" date="2021-06" db="EMBL/GenBank/DDBJ databases">
        <authorList>
            <person name="Kallberg Y."/>
            <person name="Tangrot J."/>
            <person name="Rosling A."/>
        </authorList>
    </citation>
    <scope>NUCLEOTIDE SEQUENCE</scope>
    <source>
        <strain evidence="1">28 12/20/2015</strain>
    </source>
</reference>
<evidence type="ECO:0000313" key="1">
    <source>
        <dbReference type="EMBL" id="CAG8461545.1"/>
    </source>
</evidence>
<dbReference type="Proteomes" id="UP000789366">
    <property type="component" value="Unassembled WGS sequence"/>
</dbReference>
<organism evidence="1 2">
    <name type="scientific">Cetraspora pellucida</name>
    <dbReference type="NCBI Taxonomy" id="1433469"/>
    <lineage>
        <taxon>Eukaryota</taxon>
        <taxon>Fungi</taxon>
        <taxon>Fungi incertae sedis</taxon>
        <taxon>Mucoromycota</taxon>
        <taxon>Glomeromycotina</taxon>
        <taxon>Glomeromycetes</taxon>
        <taxon>Diversisporales</taxon>
        <taxon>Gigasporaceae</taxon>
        <taxon>Cetraspora</taxon>
    </lineage>
</organism>
<proteinExistence type="predicted"/>
<dbReference type="EMBL" id="CAJVPW010000658">
    <property type="protein sequence ID" value="CAG8461545.1"/>
    <property type="molecule type" value="Genomic_DNA"/>
</dbReference>
<sequence length="42" mass="4811">CESLSEILFGGAAAVKPRRRNSELSMLRRALEPPPKHLFRYL</sequence>
<comment type="caution">
    <text evidence="1">The sequence shown here is derived from an EMBL/GenBank/DDBJ whole genome shotgun (WGS) entry which is preliminary data.</text>
</comment>
<keyword evidence="2" id="KW-1185">Reference proteome</keyword>
<name>A0ACA9KAC9_9GLOM</name>
<gene>
    <name evidence="1" type="ORF">SPELUC_LOCUS1282</name>
</gene>
<evidence type="ECO:0000313" key="2">
    <source>
        <dbReference type="Proteomes" id="UP000789366"/>
    </source>
</evidence>
<protein>
    <submittedName>
        <fullName evidence="1">3411_t:CDS:1</fullName>
    </submittedName>
</protein>
<feature type="non-terminal residue" evidence="1">
    <location>
        <position position="1"/>
    </location>
</feature>